<proteinExistence type="predicted"/>
<name>A0A8R1U1Q1_ONCVO</name>
<protein>
    <submittedName>
        <fullName evidence="1">Uncharacterized protein</fullName>
    </submittedName>
</protein>
<accession>A0A8R1U1Q1</accession>
<dbReference type="Proteomes" id="UP000024404">
    <property type="component" value="Unassembled WGS sequence"/>
</dbReference>
<evidence type="ECO:0000313" key="1">
    <source>
        <dbReference type="EnsemblMetazoa" id="OVOC9708.1"/>
    </source>
</evidence>
<reference evidence="1" key="2">
    <citation type="submission" date="2022-06" db="UniProtKB">
        <authorList>
            <consortium name="EnsemblMetazoa"/>
        </authorList>
    </citation>
    <scope>IDENTIFICATION</scope>
</reference>
<dbReference type="AlphaFoldDB" id="A0A8R1U1Q1"/>
<organism evidence="1 2">
    <name type="scientific">Onchocerca volvulus</name>
    <dbReference type="NCBI Taxonomy" id="6282"/>
    <lineage>
        <taxon>Eukaryota</taxon>
        <taxon>Metazoa</taxon>
        <taxon>Ecdysozoa</taxon>
        <taxon>Nematoda</taxon>
        <taxon>Chromadorea</taxon>
        <taxon>Rhabditida</taxon>
        <taxon>Spirurina</taxon>
        <taxon>Spiruromorpha</taxon>
        <taxon>Filarioidea</taxon>
        <taxon>Onchocercidae</taxon>
        <taxon>Onchocerca</taxon>
    </lineage>
</organism>
<sequence>MKQLDIYKSATTSKTDCGQRSRRQLPKSPITSTERSITLQQTILLTIIYYIEDWCQYLLWTTLLYIIGIKDRESFLRNRRMKCDQKRNRKQHLGQLKQGGLRFCTKILCNSVYSSANIYRRRVSRQPSSNIYVILEKPE</sequence>
<evidence type="ECO:0000313" key="2">
    <source>
        <dbReference type="Proteomes" id="UP000024404"/>
    </source>
</evidence>
<reference evidence="2" key="1">
    <citation type="submission" date="2013-10" db="EMBL/GenBank/DDBJ databases">
        <title>Genome sequencing of Onchocerca volvulus.</title>
        <authorList>
            <person name="Cotton J."/>
            <person name="Tsai J."/>
            <person name="Stanley E."/>
            <person name="Tracey A."/>
            <person name="Holroyd N."/>
            <person name="Lustigman S."/>
            <person name="Berriman M."/>
        </authorList>
    </citation>
    <scope>NUCLEOTIDE SEQUENCE</scope>
</reference>
<dbReference type="EnsemblMetazoa" id="OVOC9708.1">
    <property type="protein sequence ID" value="OVOC9708.1"/>
    <property type="gene ID" value="WBGene00246517"/>
</dbReference>
<dbReference type="EMBL" id="CMVM020000291">
    <property type="status" value="NOT_ANNOTATED_CDS"/>
    <property type="molecule type" value="Genomic_DNA"/>
</dbReference>
<keyword evidence="2" id="KW-1185">Reference proteome</keyword>